<organism evidence="4 5">
    <name type="scientific">Actinokineospora bangkokensis</name>
    <dbReference type="NCBI Taxonomy" id="1193682"/>
    <lineage>
        <taxon>Bacteria</taxon>
        <taxon>Bacillati</taxon>
        <taxon>Actinomycetota</taxon>
        <taxon>Actinomycetes</taxon>
        <taxon>Pseudonocardiales</taxon>
        <taxon>Pseudonocardiaceae</taxon>
        <taxon>Actinokineospora</taxon>
    </lineage>
</organism>
<keyword evidence="2" id="KW-0012">Acyltransferase</keyword>
<protein>
    <recommendedName>
        <fullName evidence="3">N-acetyltransferase domain-containing protein</fullName>
    </recommendedName>
</protein>
<evidence type="ECO:0000256" key="2">
    <source>
        <dbReference type="ARBA" id="ARBA00023315"/>
    </source>
</evidence>
<gene>
    <name evidence="4" type="ORF">BJP25_03770</name>
</gene>
<dbReference type="Gene3D" id="3.40.630.30">
    <property type="match status" value="1"/>
</dbReference>
<dbReference type="PROSITE" id="PS51186">
    <property type="entry name" value="GNAT"/>
    <property type="match status" value="1"/>
</dbReference>
<dbReference type="STRING" id="1193682.BJP25_03770"/>
<dbReference type="AlphaFoldDB" id="A0A1Q9LDL1"/>
<dbReference type="PANTHER" id="PTHR43877">
    <property type="entry name" value="AMINOALKYLPHOSPHONATE N-ACETYLTRANSFERASE-RELATED-RELATED"/>
    <property type="match status" value="1"/>
</dbReference>
<dbReference type="Proteomes" id="UP000186040">
    <property type="component" value="Unassembled WGS sequence"/>
</dbReference>
<dbReference type="InterPro" id="IPR016181">
    <property type="entry name" value="Acyl_CoA_acyltransferase"/>
</dbReference>
<feature type="domain" description="N-acetyltransferase" evidence="3">
    <location>
        <begin position="1"/>
        <end position="150"/>
    </location>
</feature>
<name>A0A1Q9LDL1_9PSEU</name>
<dbReference type="GO" id="GO:0016747">
    <property type="term" value="F:acyltransferase activity, transferring groups other than amino-acyl groups"/>
    <property type="evidence" value="ECO:0007669"/>
    <property type="project" value="InterPro"/>
</dbReference>
<dbReference type="EMBL" id="MKQR01000028">
    <property type="protein sequence ID" value="OLR90103.1"/>
    <property type="molecule type" value="Genomic_DNA"/>
</dbReference>
<evidence type="ECO:0000313" key="4">
    <source>
        <dbReference type="EMBL" id="OLR90103.1"/>
    </source>
</evidence>
<reference evidence="4 5" key="1">
    <citation type="submission" date="2016-10" db="EMBL/GenBank/DDBJ databases">
        <title>The Draft Genome Sequence of Actinokineospora bangkokensis 44EHWT reveals the biosynthetic pathway of antifungal compounds Thailandins with unusual extender unit butylmalonyl-CoA.</title>
        <authorList>
            <person name="Greule A."/>
            <person name="Intra B."/>
            <person name="Flemming S."/>
            <person name="Rommel M.G."/>
            <person name="Panbangred W."/>
            <person name="Bechthold A."/>
        </authorList>
    </citation>
    <scope>NUCLEOTIDE SEQUENCE [LARGE SCALE GENOMIC DNA]</scope>
    <source>
        <strain evidence="4 5">44EHW</strain>
    </source>
</reference>
<keyword evidence="1" id="KW-0808">Transferase</keyword>
<evidence type="ECO:0000259" key="3">
    <source>
        <dbReference type="PROSITE" id="PS51186"/>
    </source>
</evidence>
<evidence type="ECO:0000313" key="5">
    <source>
        <dbReference type="Proteomes" id="UP000186040"/>
    </source>
</evidence>
<dbReference type="CDD" id="cd04301">
    <property type="entry name" value="NAT_SF"/>
    <property type="match status" value="1"/>
</dbReference>
<proteinExistence type="predicted"/>
<dbReference type="InterPro" id="IPR050832">
    <property type="entry name" value="Bact_Acetyltransf"/>
</dbReference>
<comment type="caution">
    <text evidence="4">The sequence shown here is derived from an EMBL/GenBank/DDBJ whole genome shotgun (WGS) entry which is preliminary data.</text>
</comment>
<dbReference type="RefSeq" id="WP_075978310.1">
    <property type="nucleotide sequence ID" value="NZ_MKQR01000028.1"/>
</dbReference>
<sequence>MADRLTPADWVRFRSLRLTALADSPRAFASTYARELAFSERDWRDWLADAAVFAVGSTGVTGVRPDDDRLELISMWVAPAHRGGKVAQELVDAVVEHARGTGVDAVTAWVWAENERAKRFYERVGFVPTGFSEPNPVFTDQLELELALPL</sequence>
<accession>A0A1Q9LDL1</accession>
<dbReference type="OrthoDB" id="9799092at2"/>
<keyword evidence="5" id="KW-1185">Reference proteome</keyword>
<dbReference type="InterPro" id="IPR000182">
    <property type="entry name" value="GNAT_dom"/>
</dbReference>
<dbReference type="SUPFAM" id="SSF55729">
    <property type="entry name" value="Acyl-CoA N-acyltransferases (Nat)"/>
    <property type="match status" value="1"/>
</dbReference>
<dbReference type="Pfam" id="PF00583">
    <property type="entry name" value="Acetyltransf_1"/>
    <property type="match status" value="1"/>
</dbReference>
<evidence type="ECO:0000256" key="1">
    <source>
        <dbReference type="ARBA" id="ARBA00022679"/>
    </source>
</evidence>